<proteinExistence type="predicted"/>
<dbReference type="PANTHER" id="PTHR43825">
    <property type="entry name" value="PYRUVATE DEHYDROGENASE E1 COMPONENT"/>
    <property type="match status" value="1"/>
</dbReference>
<feature type="domain" description="Transketolase-like C-terminal" evidence="2">
    <location>
        <begin position="28"/>
        <end position="162"/>
    </location>
</feature>
<organism evidence="3 4">
    <name type="scientific">Acinetobacter ursingii</name>
    <dbReference type="NCBI Taxonomy" id="108980"/>
    <lineage>
        <taxon>Bacteria</taxon>
        <taxon>Pseudomonadati</taxon>
        <taxon>Pseudomonadota</taxon>
        <taxon>Gammaproteobacteria</taxon>
        <taxon>Moraxellales</taxon>
        <taxon>Moraxellaceae</taxon>
        <taxon>Acinetobacter</taxon>
    </lineage>
</organism>
<evidence type="ECO:0000259" key="2">
    <source>
        <dbReference type="Pfam" id="PF22613"/>
    </source>
</evidence>
<dbReference type="InterPro" id="IPR051157">
    <property type="entry name" value="PDH/Transketolase"/>
</dbReference>
<evidence type="ECO:0000256" key="1">
    <source>
        <dbReference type="SAM" id="MobiDB-lite"/>
    </source>
</evidence>
<dbReference type="InterPro" id="IPR009014">
    <property type="entry name" value="Transketo_C/PFOR_II"/>
</dbReference>
<keyword evidence="3" id="KW-0670">Pyruvate</keyword>
<dbReference type="Proteomes" id="UP000263596">
    <property type="component" value="Unassembled WGS sequence"/>
</dbReference>
<dbReference type="SUPFAM" id="SSF52922">
    <property type="entry name" value="TK C-terminal domain-like"/>
    <property type="match status" value="1"/>
</dbReference>
<dbReference type="AlphaFoldDB" id="A0A3D2SJP1"/>
<comment type="caution">
    <text evidence="3">The sequence shown here is derived from an EMBL/GenBank/DDBJ whole genome shotgun (WGS) entry which is preliminary data.</text>
</comment>
<feature type="non-terminal residue" evidence="3">
    <location>
        <position position="1"/>
    </location>
</feature>
<dbReference type="Pfam" id="PF22613">
    <property type="entry name" value="Transketolase_C_1"/>
    <property type="match status" value="1"/>
</dbReference>
<gene>
    <name evidence="3" type="primary">aceE</name>
    <name evidence="3" type="ORF">DHW29_05360</name>
</gene>
<protein>
    <submittedName>
        <fullName evidence="3">Pyruvate dehydrogenase (Acetyl-transferring), homodimeric type</fullName>
    </submittedName>
</protein>
<dbReference type="Gene3D" id="3.40.50.920">
    <property type="match status" value="1"/>
</dbReference>
<reference evidence="3 4" key="1">
    <citation type="journal article" date="2018" name="Nat. Biotechnol.">
        <title>A standardized bacterial taxonomy based on genome phylogeny substantially revises the tree of life.</title>
        <authorList>
            <person name="Parks D.H."/>
            <person name="Chuvochina M."/>
            <person name="Waite D.W."/>
            <person name="Rinke C."/>
            <person name="Skarshewski A."/>
            <person name="Chaumeil P.A."/>
            <person name="Hugenholtz P."/>
        </authorList>
    </citation>
    <scope>NUCLEOTIDE SEQUENCE [LARGE SCALE GENOMIC DNA]</scope>
    <source>
        <strain evidence="3">UBA9669</strain>
    </source>
</reference>
<name>A0A3D2SJP1_9GAMM</name>
<accession>A0A3D2SJP1</accession>
<dbReference type="PANTHER" id="PTHR43825:SF3">
    <property type="entry name" value="PYRUVATE DEHYDROGENASE E1 COMPONENT"/>
    <property type="match status" value="1"/>
</dbReference>
<dbReference type="InterPro" id="IPR055152">
    <property type="entry name" value="Transketolase-like_C_2"/>
</dbReference>
<sequence>VFYYLTVMNENYEHPEMPVGAEEGIKRGMYLFEKDDKATVQLLGSGVILREVIKAAKILREEYQIHSNIWSVTSFNELARDGMACDEYNRLHPLTEVTKESWVSQQLRGTDGIVVSATDHMRAYSEQIRAYLPDNRPYVTLGTDGYGRSDTRGNLRSYFGVDAAHIVVATLKKLADEGEVENRLVKDAISSFELETDRPVAWAPQAHPEVQPVAAYQEQSGEGN</sequence>
<dbReference type="EMBL" id="DPVE01000102">
    <property type="protein sequence ID" value="HCK29659.1"/>
    <property type="molecule type" value="Genomic_DNA"/>
</dbReference>
<feature type="region of interest" description="Disordered" evidence="1">
    <location>
        <begin position="203"/>
        <end position="224"/>
    </location>
</feature>
<evidence type="ECO:0000313" key="4">
    <source>
        <dbReference type="Proteomes" id="UP000263596"/>
    </source>
</evidence>
<evidence type="ECO:0000313" key="3">
    <source>
        <dbReference type="EMBL" id="HCK29659.1"/>
    </source>
</evidence>